<dbReference type="InterPro" id="IPR035076">
    <property type="entry name" value="Toxin/TOLIP"/>
</dbReference>
<dbReference type="SUPFAM" id="SSF56436">
    <property type="entry name" value="C-type lectin-like"/>
    <property type="match status" value="1"/>
</dbReference>
<comment type="caution">
    <text evidence="9">The sequence shown here is derived from an EMBL/GenBank/DDBJ whole genome shotgun (WGS) entry which is preliminary data.</text>
</comment>
<evidence type="ECO:0000256" key="6">
    <source>
        <dbReference type="SAM" id="MobiDB-lite"/>
    </source>
</evidence>
<dbReference type="Gene3D" id="2.10.60.10">
    <property type="entry name" value="CD59"/>
    <property type="match status" value="1"/>
</dbReference>
<dbReference type="InterPro" id="IPR016186">
    <property type="entry name" value="C-type_lectin-like/link_sf"/>
</dbReference>
<organism evidence="9 10">
    <name type="scientific">Mizuhopecten yessoensis</name>
    <name type="common">Japanese scallop</name>
    <name type="synonym">Patinopecten yessoensis</name>
    <dbReference type="NCBI Taxonomy" id="6573"/>
    <lineage>
        <taxon>Eukaryota</taxon>
        <taxon>Metazoa</taxon>
        <taxon>Spiralia</taxon>
        <taxon>Lophotrochozoa</taxon>
        <taxon>Mollusca</taxon>
        <taxon>Bivalvia</taxon>
        <taxon>Autobranchia</taxon>
        <taxon>Pteriomorphia</taxon>
        <taxon>Pectinida</taxon>
        <taxon>Pectinoidea</taxon>
        <taxon>Pectinidae</taxon>
        <taxon>Mizuhopecten</taxon>
    </lineage>
</organism>
<dbReference type="Pfam" id="PF00021">
    <property type="entry name" value="UPAR_LY6"/>
    <property type="match status" value="1"/>
</dbReference>
<dbReference type="AlphaFoldDB" id="A0A210QB00"/>
<evidence type="ECO:0000256" key="5">
    <source>
        <dbReference type="ARBA" id="ARBA00023180"/>
    </source>
</evidence>
<dbReference type="InterPro" id="IPR001304">
    <property type="entry name" value="C-type_lectin-like"/>
</dbReference>
<evidence type="ECO:0000256" key="2">
    <source>
        <dbReference type="ARBA" id="ARBA00022475"/>
    </source>
</evidence>
<dbReference type="SUPFAM" id="SSF57302">
    <property type="entry name" value="Snake toxin-like"/>
    <property type="match status" value="1"/>
</dbReference>
<dbReference type="InterPro" id="IPR016054">
    <property type="entry name" value="LY6_UPA_recep-like"/>
</dbReference>
<keyword evidence="2" id="KW-1003">Cell membrane</keyword>
<sequence length="550" mass="59225">MLVSITVFLVCLALGSAQSSVTCDDVNSMVCQDLYNLNPNMCENACYSVALCPRFCGKCPLKCYQCHEVASPDLCYTSTQCPSVDHFCITTQSFTDDFKEVYKLGCALNAVCASHFGAPIGRREDDNMSKRGQLQGFCCSTDLCNVKSRNVTTFDSGPINMQPNILQQKILVREPSAVVRDASDATNTSTSAYQSTQSNVPTTNPAPVANVSTTPPVVTAYHTSATTTPPVVTTVPVVTSNLCADVDAGICSRLATHFPDMCTVDCIANEVCPRKCGRCMGCYQCNHVLAPENCTHKTVCENGEQCYSVETISPSLGRGYRLGCLNEKMCSTFGEAAPAIFGKRQEFELSLHGGCCRGEYCNDHALLPTTFVPPTATTVPTTPVPPTTTTVPTTVVPTTAHNACPSRYSRCPSGWIHHKSSCFALSLTHLSWADAKAKCEQLCAGLADFSTSSSLHSSLQSVAPAAGNAGITTAWVDGRVSLHGDWEWSDGQEADHTLQQHVHNYDASKCGLVTIQSQWTSHGLSSSRYMDPTDCSAKHLPLCEIKHVYS</sequence>
<evidence type="ECO:0000313" key="10">
    <source>
        <dbReference type="Proteomes" id="UP000242188"/>
    </source>
</evidence>
<keyword evidence="10" id="KW-1185">Reference proteome</keyword>
<dbReference type="InterPro" id="IPR045860">
    <property type="entry name" value="Snake_toxin-like_sf"/>
</dbReference>
<dbReference type="InterPro" id="IPR016187">
    <property type="entry name" value="CTDL_fold"/>
</dbReference>
<dbReference type="GO" id="GO:0005886">
    <property type="term" value="C:plasma membrane"/>
    <property type="evidence" value="ECO:0007669"/>
    <property type="project" value="UniProtKB-SubCell"/>
</dbReference>
<dbReference type="CDD" id="cd00117">
    <property type="entry name" value="TFP"/>
    <property type="match status" value="1"/>
</dbReference>
<dbReference type="Gene3D" id="3.10.100.10">
    <property type="entry name" value="Mannose-Binding Protein A, subunit A"/>
    <property type="match status" value="1"/>
</dbReference>
<feature type="domain" description="C-type lectin" evidence="8">
    <location>
        <begin position="418"/>
        <end position="519"/>
    </location>
</feature>
<comment type="subcellular location">
    <subcellularLocation>
        <location evidence="1">Cell membrane</location>
    </subcellularLocation>
</comment>
<gene>
    <name evidence="9" type="ORF">KP79_PYT07307</name>
</gene>
<keyword evidence="4" id="KW-0472">Membrane</keyword>
<dbReference type="PROSITE" id="PS50041">
    <property type="entry name" value="C_TYPE_LECTIN_2"/>
    <property type="match status" value="1"/>
</dbReference>
<dbReference type="OrthoDB" id="6100031at2759"/>
<feature type="region of interest" description="Disordered" evidence="6">
    <location>
        <begin position="183"/>
        <end position="208"/>
    </location>
</feature>
<name>A0A210QB00_MIZYE</name>
<dbReference type="SMART" id="SM00034">
    <property type="entry name" value="CLECT"/>
    <property type="match status" value="1"/>
</dbReference>
<feature type="chain" id="PRO_5011990209" evidence="7">
    <location>
        <begin position="18"/>
        <end position="550"/>
    </location>
</feature>
<dbReference type="Proteomes" id="UP000242188">
    <property type="component" value="Unassembled WGS sequence"/>
</dbReference>
<accession>A0A210QB00</accession>
<dbReference type="SMART" id="SM00134">
    <property type="entry name" value="LU"/>
    <property type="match status" value="1"/>
</dbReference>
<dbReference type="Pfam" id="PF00087">
    <property type="entry name" value="Toxin_TOLIP"/>
    <property type="match status" value="1"/>
</dbReference>
<dbReference type="EMBL" id="NEDP02004373">
    <property type="protein sequence ID" value="OWF45911.1"/>
    <property type="molecule type" value="Genomic_DNA"/>
</dbReference>
<keyword evidence="3 7" id="KW-0732">Signal</keyword>
<evidence type="ECO:0000256" key="7">
    <source>
        <dbReference type="SAM" id="SignalP"/>
    </source>
</evidence>
<reference evidence="9 10" key="1">
    <citation type="journal article" date="2017" name="Nat. Ecol. Evol.">
        <title>Scallop genome provides insights into evolution of bilaterian karyotype and development.</title>
        <authorList>
            <person name="Wang S."/>
            <person name="Zhang J."/>
            <person name="Jiao W."/>
            <person name="Li J."/>
            <person name="Xun X."/>
            <person name="Sun Y."/>
            <person name="Guo X."/>
            <person name="Huan P."/>
            <person name="Dong B."/>
            <person name="Zhang L."/>
            <person name="Hu X."/>
            <person name="Sun X."/>
            <person name="Wang J."/>
            <person name="Zhao C."/>
            <person name="Wang Y."/>
            <person name="Wang D."/>
            <person name="Huang X."/>
            <person name="Wang R."/>
            <person name="Lv J."/>
            <person name="Li Y."/>
            <person name="Zhang Z."/>
            <person name="Liu B."/>
            <person name="Lu W."/>
            <person name="Hui Y."/>
            <person name="Liang J."/>
            <person name="Zhou Z."/>
            <person name="Hou R."/>
            <person name="Li X."/>
            <person name="Liu Y."/>
            <person name="Li H."/>
            <person name="Ning X."/>
            <person name="Lin Y."/>
            <person name="Zhao L."/>
            <person name="Xing Q."/>
            <person name="Dou J."/>
            <person name="Li Y."/>
            <person name="Mao J."/>
            <person name="Guo H."/>
            <person name="Dou H."/>
            <person name="Li T."/>
            <person name="Mu C."/>
            <person name="Jiang W."/>
            <person name="Fu Q."/>
            <person name="Fu X."/>
            <person name="Miao Y."/>
            <person name="Liu J."/>
            <person name="Yu Q."/>
            <person name="Li R."/>
            <person name="Liao H."/>
            <person name="Li X."/>
            <person name="Kong Y."/>
            <person name="Jiang Z."/>
            <person name="Chourrout D."/>
            <person name="Li R."/>
            <person name="Bao Z."/>
        </authorList>
    </citation>
    <scope>NUCLEOTIDE SEQUENCE [LARGE SCALE GENOMIC DNA]</scope>
    <source>
        <strain evidence="9 10">PY_sf001</strain>
    </source>
</reference>
<evidence type="ECO:0000256" key="3">
    <source>
        <dbReference type="ARBA" id="ARBA00022729"/>
    </source>
</evidence>
<feature type="compositionally biased region" description="Polar residues" evidence="6">
    <location>
        <begin position="184"/>
        <end position="208"/>
    </location>
</feature>
<evidence type="ECO:0000256" key="4">
    <source>
        <dbReference type="ARBA" id="ARBA00023136"/>
    </source>
</evidence>
<evidence type="ECO:0000256" key="1">
    <source>
        <dbReference type="ARBA" id="ARBA00004236"/>
    </source>
</evidence>
<evidence type="ECO:0000313" key="9">
    <source>
        <dbReference type="EMBL" id="OWF45911.1"/>
    </source>
</evidence>
<keyword evidence="5" id="KW-0325">Glycoprotein</keyword>
<protein>
    <submittedName>
        <fullName evidence="9">B-cell differentiation antigen CD72</fullName>
    </submittedName>
</protein>
<evidence type="ECO:0000259" key="8">
    <source>
        <dbReference type="PROSITE" id="PS50041"/>
    </source>
</evidence>
<feature type="signal peptide" evidence="7">
    <location>
        <begin position="1"/>
        <end position="17"/>
    </location>
</feature>
<proteinExistence type="predicted"/>